<evidence type="ECO:0000256" key="9">
    <source>
        <dbReference type="SAM" id="Phobius"/>
    </source>
</evidence>
<dbReference type="InterPro" id="IPR004117">
    <property type="entry name" value="7tm6_olfct_rcpt"/>
</dbReference>
<reference evidence="10" key="1">
    <citation type="submission" date="2020-06" db="EMBL/GenBank/DDBJ databases">
        <authorList>
            <person name="Sheng S."/>
        </authorList>
    </citation>
    <scope>NUCLEOTIDE SEQUENCE</scope>
    <source>
        <tissue evidence="10">Antenna</tissue>
    </source>
</reference>
<evidence type="ECO:0000256" key="1">
    <source>
        <dbReference type="ARBA" id="ARBA00004141"/>
    </source>
</evidence>
<evidence type="ECO:0000313" key="10">
    <source>
        <dbReference type="EMBL" id="QNL15062.1"/>
    </source>
</evidence>
<accession>A0A7G8Z9D7</accession>
<keyword evidence="4" id="KW-0552">Olfaction</keyword>
<evidence type="ECO:0000256" key="2">
    <source>
        <dbReference type="ARBA" id="ARBA00022606"/>
    </source>
</evidence>
<comment type="subcellular location">
    <subcellularLocation>
        <location evidence="1">Membrane</location>
        <topology evidence="1">Multi-pass membrane protein</topology>
    </subcellularLocation>
</comment>
<evidence type="ECO:0000256" key="4">
    <source>
        <dbReference type="ARBA" id="ARBA00022725"/>
    </source>
</evidence>
<keyword evidence="2" id="KW-0716">Sensory transduction</keyword>
<gene>
    <name evidence="10" type="primary">OR118</name>
</gene>
<keyword evidence="6 9" id="KW-0472">Membrane</keyword>
<sequence>MKSYASLGKNMTILAIFGGFFSFAFYHGPLLFGISPRTINNLTDLPDTYLFSIQAVYPYEVSTPLRYFFTEISELFGCILAFVAYTGIDVFFGTIVLHACGQLENLSNRIEVMVETANFSKYLRLHVQNHCRLIRYLLLFVLEKSTYLTNKFFFSDLSRQSSSRAV</sequence>
<feature type="transmembrane region" description="Helical" evidence="9">
    <location>
        <begin position="12"/>
        <end position="34"/>
    </location>
</feature>
<dbReference type="AlphaFoldDB" id="A0A7G8Z9D7"/>
<protein>
    <submittedName>
        <fullName evidence="10">Olfactory receptor 118</fullName>
    </submittedName>
</protein>
<dbReference type="GO" id="GO:0004984">
    <property type="term" value="F:olfactory receptor activity"/>
    <property type="evidence" value="ECO:0007669"/>
    <property type="project" value="InterPro"/>
</dbReference>
<evidence type="ECO:0000256" key="3">
    <source>
        <dbReference type="ARBA" id="ARBA00022692"/>
    </source>
</evidence>
<keyword evidence="3 9" id="KW-0812">Transmembrane</keyword>
<evidence type="ECO:0000256" key="6">
    <source>
        <dbReference type="ARBA" id="ARBA00023136"/>
    </source>
</evidence>
<evidence type="ECO:0000256" key="5">
    <source>
        <dbReference type="ARBA" id="ARBA00022989"/>
    </source>
</evidence>
<evidence type="ECO:0000256" key="8">
    <source>
        <dbReference type="ARBA" id="ARBA00023224"/>
    </source>
</evidence>
<dbReference type="Pfam" id="PF02949">
    <property type="entry name" value="7tm_6"/>
    <property type="match status" value="1"/>
</dbReference>
<feature type="transmembrane region" description="Helical" evidence="9">
    <location>
        <begin position="74"/>
        <end position="100"/>
    </location>
</feature>
<keyword evidence="8" id="KW-0807">Transducer</keyword>
<dbReference type="GO" id="GO:0005549">
    <property type="term" value="F:odorant binding"/>
    <property type="evidence" value="ECO:0007669"/>
    <property type="project" value="InterPro"/>
</dbReference>
<name>A0A7G8Z9D7_9HYME</name>
<dbReference type="GO" id="GO:0007165">
    <property type="term" value="P:signal transduction"/>
    <property type="evidence" value="ECO:0007669"/>
    <property type="project" value="UniProtKB-KW"/>
</dbReference>
<evidence type="ECO:0000256" key="7">
    <source>
        <dbReference type="ARBA" id="ARBA00023170"/>
    </source>
</evidence>
<dbReference type="GO" id="GO:0016020">
    <property type="term" value="C:membrane"/>
    <property type="evidence" value="ECO:0007669"/>
    <property type="project" value="UniProtKB-SubCell"/>
</dbReference>
<organism evidence="10">
    <name type="scientific">Aulacocentrum confusum</name>
    <dbReference type="NCBI Taxonomy" id="2767324"/>
    <lineage>
        <taxon>Eukaryota</taxon>
        <taxon>Metazoa</taxon>
        <taxon>Ecdysozoa</taxon>
        <taxon>Arthropoda</taxon>
        <taxon>Hexapoda</taxon>
        <taxon>Insecta</taxon>
        <taxon>Pterygota</taxon>
        <taxon>Neoptera</taxon>
        <taxon>Endopterygota</taxon>
        <taxon>Hymenoptera</taxon>
        <taxon>Apocrita</taxon>
        <taxon>Ichneumonoidea</taxon>
        <taxon>Braconidae</taxon>
        <taxon>Macrocentrinae</taxon>
        <taxon>Aulacocentrum</taxon>
    </lineage>
</organism>
<keyword evidence="7 10" id="KW-0675">Receptor</keyword>
<keyword evidence="5 9" id="KW-1133">Transmembrane helix</keyword>
<proteinExistence type="evidence at transcript level"/>
<dbReference type="EMBL" id="MT671058">
    <property type="protein sequence ID" value="QNL15062.1"/>
    <property type="molecule type" value="mRNA"/>
</dbReference>